<proteinExistence type="predicted"/>
<evidence type="ECO:0000313" key="3">
    <source>
        <dbReference type="Proteomes" id="UP001519343"/>
    </source>
</evidence>
<accession>A0ABS4GIE7</accession>
<dbReference type="RefSeq" id="WP_209807714.1">
    <property type="nucleotide sequence ID" value="NZ_JAGGKT010000001.1"/>
</dbReference>
<protein>
    <submittedName>
        <fullName evidence="2">Uncharacterized protein</fullName>
    </submittedName>
</protein>
<reference evidence="2 3" key="1">
    <citation type="submission" date="2021-03" db="EMBL/GenBank/DDBJ databases">
        <title>Genomic Encyclopedia of Type Strains, Phase IV (KMG-IV): sequencing the most valuable type-strain genomes for metagenomic binning, comparative biology and taxonomic classification.</title>
        <authorList>
            <person name="Goeker M."/>
        </authorList>
    </citation>
    <scope>NUCLEOTIDE SEQUENCE [LARGE SCALE GENOMIC DNA]</scope>
    <source>
        <strain evidence="2 3">DSM 24738</strain>
    </source>
</reference>
<evidence type="ECO:0000313" key="2">
    <source>
        <dbReference type="EMBL" id="MBP1930032.1"/>
    </source>
</evidence>
<feature type="region of interest" description="Disordered" evidence="1">
    <location>
        <begin position="1"/>
        <end position="35"/>
    </location>
</feature>
<gene>
    <name evidence="2" type="ORF">J2Z37_000019</name>
</gene>
<evidence type="ECO:0000256" key="1">
    <source>
        <dbReference type="SAM" id="MobiDB-lite"/>
    </source>
</evidence>
<name>A0ABS4GIE7_9BACL</name>
<sequence length="64" mass="7300">MSLCRLIQHPKKKRAPNKVSTVRSQNKADRTAAISHQMPKIKGYPDPKAAILQLNIIYPRVYSK</sequence>
<keyword evidence="3" id="KW-1185">Reference proteome</keyword>
<dbReference type="Proteomes" id="UP001519343">
    <property type="component" value="Unassembled WGS sequence"/>
</dbReference>
<organism evidence="2 3">
    <name type="scientific">Ammoniphilus resinae</name>
    <dbReference type="NCBI Taxonomy" id="861532"/>
    <lineage>
        <taxon>Bacteria</taxon>
        <taxon>Bacillati</taxon>
        <taxon>Bacillota</taxon>
        <taxon>Bacilli</taxon>
        <taxon>Bacillales</taxon>
        <taxon>Paenibacillaceae</taxon>
        <taxon>Aneurinibacillus group</taxon>
        <taxon>Ammoniphilus</taxon>
    </lineage>
</organism>
<dbReference type="EMBL" id="JAGGKT010000001">
    <property type="protein sequence ID" value="MBP1930032.1"/>
    <property type="molecule type" value="Genomic_DNA"/>
</dbReference>
<comment type="caution">
    <text evidence="2">The sequence shown here is derived from an EMBL/GenBank/DDBJ whole genome shotgun (WGS) entry which is preliminary data.</text>
</comment>